<name>A0A2V3J0H6_9FLOR</name>
<dbReference type="EMBL" id="NBIV01000024">
    <property type="protein sequence ID" value="PXF47427.1"/>
    <property type="molecule type" value="Genomic_DNA"/>
</dbReference>
<dbReference type="Proteomes" id="UP000247409">
    <property type="component" value="Unassembled WGS sequence"/>
</dbReference>
<accession>A0A2V3J0H6</accession>
<evidence type="ECO:0000313" key="3">
    <source>
        <dbReference type="Proteomes" id="UP000247409"/>
    </source>
</evidence>
<proteinExistence type="predicted"/>
<dbReference type="AlphaFoldDB" id="A0A2V3J0H6"/>
<feature type="region of interest" description="Disordered" evidence="1">
    <location>
        <begin position="1"/>
        <end position="39"/>
    </location>
</feature>
<evidence type="ECO:0000313" key="2">
    <source>
        <dbReference type="EMBL" id="PXF47427.1"/>
    </source>
</evidence>
<feature type="compositionally biased region" description="Basic residues" evidence="1">
    <location>
        <begin position="7"/>
        <end position="25"/>
    </location>
</feature>
<protein>
    <submittedName>
        <fullName evidence="2">Uncharacterized protein</fullName>
    </submittedName>
</protein>
<gene>
    <name evidence="2" type="ORF">BWQ96_02758</name>
</gene>
<reference evidence="2 3" key="1">
    <citation type="journal article" date="2018" name="Mol. Biol. Evol.">
        <title>Analysis of the draft genome of the red seaweed Gracilariopsis chorda provides insights into genome size evolution in Rhodophyta.</title>
        <authorList>
            <person name="Lee J."/>
            <person name="Yang E.C."/>
            <person name="Graf L."/>
            <person name="Yang J.H."/>
            <person name="Qiu H."/>
            <person name="Zel Zion U."/>
            <person name="Chan C.X."/>
            <person name="Stephens T.G."/>
            <person name="Weber A.P.M."/>
            <person name="Boo G.H."/>
            <person name="Boo S.M."/>
            <person name="Kim K.M."/>
            <person name="Shin Y."/>
            <person name="Jung M."/>
            <person name="Lee S.J."/>
            <person name="Yim H.S."/>
            <person name="Lee J.H."/>
            <person name="Bhattacharya D."/>
            <person name="Yoon H.S."/>
        </authorList>
    </citation>
    <scope>NUCLEOTIDE SEQUENCE [LARGE SCALE GENOMIC DNA]</scope>
    <source>
        <strain evidence="2 3">SKKU-2015</strain>
        <tissue evidence="2">Whole body</tissue>
    </source>
</reference>
<organism evidence="2 3">
    <name type="scientific">Gracilariopsis chorda</name>
    <dbReference type="NCBI Taxonomy" id="448386"/>
    <lineage>
        <taxon>Eukaryota</taxon>
        <taxon>Rhodophyta</taxon>
        <taxon>Florideophyceae</taxon>
        <taxon>Rhodymeniophycidae</taxon>
        <taxon>Gracilariales</taxon>
        <taxon>Gracilariaceae</taxon>
        <taxon>Gracilariopsis</taxon>
    </lineage>
</organism>
<keyword evidence="3" id="KW-1185">Reference proteome</keyword>
<comment type="caution">
    <text evidence="2">The sequence shown here is derived from an EMBL/GenBank/DDBJ whole genome shotgun (WGS) entry which is preliminary data.</text>
</comment>
<evidence type="ECO:0000256" key="1">
    <source>
        <dbReference type="SAM" id="MobiDB-lite"/>
    </source>
</evidence>
<sequence length="57" mass="6366">MGLRNSKNTKKGSPKSKKRKGHKHSPSGPEAYIGTGLKRSNAMYDEYTVLETDQTKK</sequence>